<organism evidence="1 2">
    <name type="scientific">Zhengella mangrovi</name>
    <dbReference type="NCBI Taxonomy" id="1982044"/>
    <lineage>
        <taxon>Bacteria</taxon>
        <taxon>Pseudomonadati</taxon>
        <taxon>Pseudomonadota</taxon>
        <taxon>Alphaproteobacteria</taxon>
        <taxon>Hyphomicrobiales</taxon>
        <taxon>Notoacmeibacteraceae</taxon>
        <taxon>Zhengella</taxon>
    </lineage>
</organism>
<evidence type="ECO:0000313" key="1">
    <source>
        <dbReference type="EMBL" id="PHP64790.1"/>
    </source>
</evidence>
<accession>A0A2G1QH60</accession>
<gene>
    <name evidence="1" type="ORF">CSC94_22590</name>
</gene>
<dbReference type="AlphaFoldDB" id="A0A2G1QH60"/>
<comment type="caution">
    <text evidence="1">The sequence shown here is derived from an EMBL/GenBank/DDBJ whole genome shotgun (WGS) entry which is preliminary data.</text>
</comment>
<proteinExistence type="predicted"/>
<evidence type="ECO:0000313" key="2">
    <source>
        <dbReference type="Proteomes" id="UP000221168"/>
    </source>
</evidence>
<dbReference type="Proteomes" id="UP000221168">
    <property type="component" value="Unassembled WGS sequence"/>
</dbReference>
<protein>
    <submittedName>
        <fullName evidence="1">Uncharacterized protein</fullName>
    </submittedName>
</protein>
<name>A0A2G1QH60_9HYPH</name>
<dbReference type="EMBL" id="PDVP01000023">
    <property type="protein sequence ID" value="PHP64790.1"/>
    <property type="molecule type" value="Genomic_DNA"/>
</dbReference>
<keyword evidence="2" id="KW-1185">Reference proteome</keyword>
<sequence length="370" mass="42705">MNERSRLPENWRPPAELTGRLNTAPWTQKEAQYATYAIRKGIKEISDYYRDKPDAIFSVGADTVESLIQVTYASANTPAFDKMVRRRSRQLLSRLIEAHIGKPAASVICEDFVNLLPLAIFAHSLAPEQDRRTAEITKRTNMAYRDCGSLLEATDYDLDKTLKDPAVLPADLMNVYIWALWFNEATLYPDIELPDETKAYASTFWDFLRRYPLKGASDFEAGRHDERFIANADLAPHVVHLITGTNRYPIRIEDDPRLYRYHRENFYAVMQTEELDLFASFVDTLRQYGCTETNDVQVRDGTRFLLQVFYDGGGEWMDFRQDGETDDSIDAYGLVHYPWTAVLGIRPRKPEQPQPDNLGGIIQRWLSEKR</sequence>
<reference evidence="1 2" key="1">
    <citation type="submission" date="2017-10" db="EMBL/GenBank/DDBJ databases">
        <title>Sedimentibacterium mangrovi gen. nov., sp. nov., a novel member of family Phyllobacteriacea isolated from mangrove sediment.</title>
        <authorList>
            <person name="Liao H."/>
            <person name="Tian Y."/>
        </authorList>
    </citation>
    <scope>NUCLEOTIDE SEQUENCE [LARGE SCALE GENOMIC DNA]</scope>
    <source>
        <strain evidence="1 2">X9-2-2</strain>
    </source>
</reference>